<keyword evidence="1" id="KW-1133">Transmembrane helix</keyword>
<reference evidence="2" key="1">
    <citation type="journal article" date="2019" name="bioRxiv">
        <title>The Genome of the Zebra Mussel, Dreissena polymorpha: A Resource for Invasive Species Research.</title>
        <authorList>
            <person name="McCartney M.A."/>
            <person name="Auch B."/>
            <person name="Kono T."/>
            <person name="Mallez S."/>
            <person name="Zhang Y."/>
            <person name="Obille A."/>
            <person name="Becker A."/>
            <person name="Abrahante J.E."/>
            <person name="Garbe J."/>
            <person name="Badalamenti J.P."/>
            <person name="Herman A."/>
            <person name="Mangelson H."/>
            <person name="Liachko I."/>
            <person name="Sullivan S."/>
            <person name="Sone E.D."/>
            <person name="Koren S."/>
            <person name="Silverstein K.A.T."/>
            <person name="Beckman K.B."/>
            <person name="Gohl D.M."/>
        </authorList>
    </citation>
    <scope>NUCLEOTIDE SEQUENCE</scope>
    <source>
        <strain evidence="2">Duluth1</strain>
        <tissue evidence="2">Whole animal</tissue>
    </source>
</reference>
<dbReference type="InterPro" id="IPR009030">
    <property type="entry name" value="Growth_fac_rcpt_cys_sf"/>
</dbReference>
<feature type="transmembrane region" description="Helical" evidence="1">
    <location>
        <begin position="1249"/>
        <end position="1270"/>
    </location>
</feature>
<proteinExistence type="predicted"/>
<evidence type="ECO:0000313" key="2">
    <source>
        <dbReference type="EMBL" id="KAH3880635.1"/>
    </source>
</evidence>
<gene>
    <name evidence="2" type="ORF">DPMN_004554</name>
</gene>
<dbReference type="SUPFAM" id="SSF57184">
    <property type="entry name" value="Growth factor receptor domain"/>
    <property type="match status" value="3"/>
</dbReference>
<dbReference type="EMBL" id="JAIWYP010000001">
    <property type="protein sequence ID" value="KAH3880635.1"/>
    <property type="molecule type" value="Genomic_DNA"/>
</dbReference>
<keyword evidence="3" id="KW-1185">Reference proteome</keyword>
<organism evidence="2 3">
    <name type="scientific">Dreissena polymorpha</name>
    <name type="common">Zebra mussel</name>
    <name type="synonym">Mytilus polymorpha</name>
    <dbReference type="NCBI Taxonomy" id="45954"/>
    <lineage>
        <taxon>Eukaryota</taxon>
        <taxon>Metazoa</taxon>
        <taxon>Spiralia</taxon>
        <taxon>Lophotrochozoa</taxon>
        <taxon>Mollusca</taxon>
        <taxon>Bivalvia</taxon>
        <taxon>Autobranchia</taxon>
        <taxon>Heteroconchia</taxon>
        <taxon>Euheterodonta</taxon>
        <taxon>Imparidentia</taxon>
        <taxon>Neoheterodontei</taxon>
        <taxon>Myida</taxon>
        <taxon>Dreissenoidea</taxon>
        <taxon>Dreissenidae</taxon>
        <taxon>Dreissena</taxon>
    </lineage>
</organism>
<name>A0A9D4RVQ0_DREPO</name>
<comment type="caution">
    <text evidence="2">The sequence shown here is derived from an EMBL/GenBank/DDBJ whole genome shotgun (WGS) entry which is preliminary data.</text>
</comment>
<reference evidence="2" key="2">
    <citation type="submission" date="2020-11" db="EMBL/GenBank/DDBJ databases">
        <authorList>
            <person name="McCartney M.A."/>
            <person name="Auch B."/>
            <person name="Kono T."/>
            <person name="Mallez S."/>
            <person name="Becker A."/>
            <person name="Gohl D.M."/>
            <person name="Silverstein K.A.T."/>
            <person name="Koren S."/>
            <person name="Bechman K.B."/>
            <person name="Herman A."/>
            <person name="Abrahante J.E."/>
            <person name="Garbe J."/>
        </authorList>
    </citation>
    <scope>NUCLEOTIDE SEQUENCE</scope>
    <source>
        <strain evidence="2">Duluth1</strain>
        <tissue evidence="2">Whole animal</tissue>
    </source>
</reference>
<sequence length="1323" mass="152631">MDWFVENDRTCVNECRPTDFIEETLKVSIGPFIERKCVSECPKYTYNKTCLDICPIDNQLLHVGGYNRDSYGNVYGIYGNKICVDNCPESYSFKQNITYNGDSLTICTSECYKYIENGYCVNRCTNGSVIFNNTCVLNCHSSQPIANKDGVCRELCIPSNVQDSMCACPESKPFVLNSTCVDECDAHMFYRYHNDKVFCIETCKESEYILNRSCVRECPRGTFKLFNECLNGCPESLPYYCALNSQGKCDDAYYIFSCFEHCPAGMFVDLFACKHSCPDFTLNTTCYDNCPLTHPFIYNNVTGIGCKYERCSKIIRNKNCLDVCPVGYFKRRQECTLVCGNNEFVLNGSCLTECPYKMKSREFHFEYKELREKYYDWYKLETISQLTNKCVDKCESTEYQYNNTCVTACPDELPYATKGICSVGPCMTNYYYNMTTFIRCVDACDDRDFIRDKECLNVCPNSTFALKNHCVTVCPNETFMINNVKTKCENPENGCPEHLFNEYTSCIDACPKNTYILNNSCIDYCPENYVANGMNCLQFCPMNVQYRIRIAETIFLWTFTDMWFYDKNLIRQIKCSKTCPVDHFKRGDDCNLFCTSDEYVYNGTCYTVCPKQMISRKFTLEYIELQDNGYYQWNSFANVTKSQLTNKCVDACESNEYQYNNTCVTACPNDLPYSTKGVCGIGPCTTNYYYNMTTFIHCVDACDDRDFIRDKECLNVCPNSTFALKNHCVTVCPNETFMINNVKTKCENPENGCPEHLFYEYTSCVDACPNNTYIFNNTCKGYCPENYVANGMNCLLFCPKNVRYRIKIAETISSWKFTYKWYYDKNLIRQTKCSNICPVDHFKRGDDCNMFCTNDEYVYNGTCNTECPKQMISRKFTLDYIELQDNGYYGMRQWYRITNVTKSQLTNKCVDACESNEYQYYNTCVTACPDDLPYASKGVCGIGPCTTNYYYNMTTFIRCVNTCDGNDFFRDNECMSVCPNTTFAHNTQCVSVCPSNTLFMKVVRTKCENKCPESSLLMYLRCIEKCPNGTYVLNDSCVDYCPPENYVSAYGSCLKECPDHVPYKNETMVKINQWTQSYLGWNLVEQNKLLQECVSDCNIKGRPLDLKTSTCVASCPATYPYVEDNVCNSKCSNNFITNNKSFGIECVEKCPNDKFSFNNTCVTECTADAKYEYKGFCFKTCPSESRFGVTENKRNHCIKQCENSKLFLNGQCVYSYECKNPMFEFQEQCLTQCPSGYVYSLSQGCLNVAHVRTAIIVILLTLACICLYCWKIIRDCVWITYFTRQTHSDRQTFHKVSKCTDQHQVEFENFAFETEAEETETLL</sequence>
<accession>A0A9D4RVQ0</accession>
<dbReference type="Gene3D" id="2.10.220.10">
    <property type="entry name" value="Hormone Receptor, Insulin-like Growth Factor Receptor 1, Chain A, domain 2"/>
    <property type="match status" value="1"/>
</dbReference>
<evidence type="ECO:0000313" key="3">
    <source>
        <dbReference type="Proteomes" id="UP000828390"/>
    </source>
</evidence>
<evidence type="ECO:0000256" key="1">
    <source>
        <dbReference type="SAM" id="Phobius"/>
    </source>
</evidence>
<keyword evidence="1" id="KW-0472">Membrane</keyword>
<protein>
    <submittedName>
        <fullName evidence="2">Uncharacterized protein</fullName>
    </submittedName>
</protein>
<keyword evidence="1" id="KW-0812">Transmembrane</keyword>
<dbReference type="Proteomes" id="UP000828390">
    <property type="component" value="Unassembled WGS sequence"/>
</dbReference>